<feature type="compositionally biased region" description="Basic residues" evidence="1">
    <location>
        <begin position="10"/>
        <end position="23"/>
    </location>
</feature>
<protein>
    <recommendedName>
        <fullName evidence="4">Arc-like DNA binding domain-containing protein</fullName>
    </recommendedName>
</protein>
<name>A0ABV1QNR9_9HYPH</name>
<evidence type="ECO:0008006" key="4">
    <source>
        <dbReference type="Google" id="ProtNLM"/>
    </source>
</evidence>
<comment type="caution">
    <text evidence="2">The sequence shown here is derived from an EMBL/GenBank/DDBJ whole genome shotgun (WGS) entry which is preliminary data.</text>
</comment>
<accession>A0ABV1QNR9</accession>
<organism evidence="2 3">
    <name type="scientific">Methylorubrum podarium</name>
    <dbReference type="NCBI Taxonomy" id="200476"/>
    <lineage>
        <taxon>Bacteria</taxon>
        <taxon>Pseudomonadati</taxon>
        <taxon>Pseudomonadota</taxon>
        <taxon>Alphaproteobacteria</taxon>
        <taxon>Hyphomicrobiales</taxon>
        <taxon>Methylobacteriaceae</taxon>
        <taxon>Methylorubrum</taxon>
    </lineage>
</organism>
<keyword evidence="3" id="KW-1185">Reference proteome</keyword>
<feature type="region of interest" description="Disordered" evidence="1">
    <location>
        <begin position="1"/>
        <end position="25"/>
    </location>
</feature>
<sequence length="207" mass="23163">MTEEAPNSVVKRRGGRPPSKKRGTFSFRVTAELRAKLEAAAAEAGKPVSEEIEARLETSFRDPTIIHATTEQTISSIVFQLDRQTTEMFGGEHGRFAGEEFGKGFSLAAKIVEERLCGKPWHKDASGIEEMRLRLRRAPDVVIDMVLHRIKVQTETPQEFAARLGLKVEGPSEEDAQAALIRYFDEQVEQRRLAIKSEGAEIEADQK</sequence>
<dbReference type="RefSeq" id="WP_350395401.1">
    <property type="nucleotide sequence ID" value="NZ_JBELQE010000080.1"/>
</dbReference>
<proteinExistence type="predicted"/>
<evidence type="ECO:0000256" key="1">
    <source>
        <dbReference type="SAM" id="MobiDB-lite"/>
    </source>
</evidence>
<dbReference type="InterPro" id="IPR013321">
    <property type="entry name" value="Arc_rbn_hlx_hlx"/>
</dbReference>
<dbReference type="EMBL" id="JBELQE010000080">
    <property type="protein sequence ID" value="MER2250990.1"/>
    <property type="molecule type" value="Genomic_DNA"/>
</dbReference>
<dbReference type="Proteomes" id="UP001480955">
    <property type="component" value="Unassembled WGS sequence"/>
</dbReference>
<reference evidence="2 3" key="1">
    <citation type="submission" date="2024-06" db="EMBL/GenBank/DDBJ databases">
        <authorList>
            <person name="Campbell A.G."/>
        </authorList>
    </citation>
    <scope>NUCLEOTIDE SEQUENCE [LARGE SCALE GENOMIC DNA]</scope>
    <source>
        <strain evidence="2 3">EM12</strain>
    </source>
</reference>
<gene>
    <name evidence="2" type="ORF">ABS772_13805</name>
</gene>
<evidence type="ECO:0000313" key="3">
    <source>
        <dbReference type="Proteomes" id="UP001480955"/>
    </source>
</evidence>
<dbReference type="InterPro" id="IPR010985">
    <property type="entry name" value="Ribbon_hlx_hlx"/>
</dbReference>
<dbReference type="Gene3D" id="1.10.1220.10">
    <property type="entry name" value="Met repressor-like"/>
    <property type="match status" value="1"/>
</dbReference>
<evidence type="ECO:0000313" key="2">
    <source>
        <dbReference type="EMBL" id="MER2250990.1"/>
    </source>
</evidence>
<dbReference type="SUPFAM" id="SSF47598">
    <property type="entry name" value="Ribbon-helix-helix"/>
    <property type="match status" value="1"/>
</dbReference>